<proteinExistence type="predicted"/>
<sequence length="68" mass="7847">DWWVIEYDEDDGLAFGYACLGDPQSAEWGYVSLVELETLLVRDLFPVERDLHWSPTKAGDCRLPGWPF</sequence>
<dbReference type="Proteomes" id="UP000268094">
    <property type="component" value="Unassembled WGS sequence"/>
</dbReference>
<gene>
    <name evidence="1" type="ORF">D7V88_42225</name>
</gene>
<organism evidence="1 2">
    <name type="scientific">Corallococcus terminator</name>
    <dbReference type="NCBI Taxonomy" id="2316733"/>
    <lineage>
        <taxon>Bacteria</taxon>
        <taxon>Pseudomonadati</taxon>
        <taxon>Myxococcota</taxon>
        <taxon>Myxococcia</taxon>
        <taxon>Myxococcales</taxon>
        <taxon>Cystobacterineae</taxon>
        <taxon>Myxococcaceae</taxon>
        <taxon>Corallococcus</taxon>
    </lineage>
</organism>
<accession>A0A3A8HD75</accession>
<dbReference type="InterPro" id="IPR021341">
    <property type="entry name" value="DUF2958"/>
</dbReference>
<comment type="caution">
    <text evidence="1">The sequence shown here is derived from an EMBL/GenBank/DDBJ whole genome shotgun (WGS) entry which is preliminary data.</text>
</comment>
<reference evidence="2" key="1">
    <citation type="submission" date="2018-09" db="EMBL/GenBank/DDBJ databases">
        <authorList>
            <person name="Livingstone P.G."/>
            <person name="Whitworth D.E."/>
        </authorList>
    </citation>
    <scope>NUCLEOTIDE SEQUENCE [LARGE SCALE GENOMIC DNA]</scope>
    <source>
        <strain evidence="2">CA054A</strain>
    </source>
</reference>
<dbReference type="Pfam" id="PF11171">
    <property type="entry name" value="DUF2958"/>
    <property type="match status" value="1"/>
</dbReference>
<dbReference type="EMBL" id="RAVZ01000802">
    <property type="protein sequence ID" value="RKG63961.1"/>
    <property type="molecule type" value="Genomic_DNA"/>
</dbReference>
<dbReference type="OrthoDB" id="5421038at2"/>
<protein>
    <submittedName>
        <fullName evidence="1">DUF2958 domain-containing protein</fullName>
    </submittedName>
</protein>
<feature type="non-terminal residue" evidence="1">
    <location>
        <position position="1"/>
    </location>
</feature>
<dbReference type="RefSeq" id="WP_120546005.1">
    <property type="nucleotide sequence ID" value="NZ_RAVZ01000802.1"/>
</dbReference>
<name>A0A3A8HD75_9BACT</name>
<dbReference type="AlphaFoldDB" id="A0A3A8HD75"/>
<evidence type="ECO:0000313" key="2">
    <source>
        <dbReference type="Proteomes" id="UP000268094"/>
    </source>
</evidence>
<keyword evidence="2" id="KW-1185">Reference proteome</keyword>
<evidence type="ECO:0000313" key="1">
    <source>
        <dbReference type="EMBL" id="RKG63961.1"/>
    </source>
</evidence>